<dbReference type="SUPFAM" id="SSF53474">
    <property type="entry name" value="alpha/beta-Hydrolases"/>
    <property type="match status" value="1"/>
</dbReference>
<keyword evidence="2 8" id="KW-0121">Carboxypeptidase</keyword>
<dbReference type="STRING" id="6945.B7PCY9"/>
<dbReference type="PANTHER" id="PTHR11802:SF472">
    <property type="entry name" value="SERINE CARBOXYPEPTIDASE CPVL-RELATED"/>
    <property type="match status" value="1"/>
</dbReference>
<dbReference type="EMBL" id="ABJB010793071">
    <property type="status" value="NOT_ANNOTATED_CDS"/>
    <property type="molecule type" value="Genomic_DNA"/>
</dbReference>
<dbReference type="VEuPathDB" id="VectorBase:ISCP_017039"/>
<keyword evidence="10" id="KW-1185">Reference proteome</keyword>
<dbReference type="AlphaFoldDB" id="B7PCY9"/>
<dbReference type="PANTHER" id="PTHR11802">
    <property type="entry name" value="SERINE PROTEASE FAMILY S10 SERINE CARBOXYPEPTIDASE"/>
    <property type="match status" value="1"/>
</dbReference>
<proteinExistence type="inferred from homology"/>
<dbReference type="VEuPathDB" id="VectorBase:ISCP_011374"/>
<feature type="chain" id="PRO_5010825992" evidence="7">
    <location>
        <begin position="19"/>
        <end position="265"/>
    </location>
</feature>
<dbReference type="OrthoDB" id="443318at2759"/>
<dbReference type="GO" id="GO:0004185">
    <property type="term" value="F:serine-type carboxypeptidase activity"/>
    <property type="evidence" value="ECO:0007669"/>
    <property type="project" value="UniProtKB-EC"/>
</dbReference>
<dbReference type="InterPro" id="IPR029058">
    <property type="entry name" value="AB_hydrolase_fold"/>
</dbReference>
<organism>
    <name type="scientific">Ixodes scapularis</name>
    <name type="common">Black-legged tick</name>
    <name type="synonym">Deer tick</name>
    <dbReference type="NCBI Taxonomy" id="6945"/>
    <lineage>
        <taxon>Eukaryota</taxon>
        <taxon>Metazoa</taxon>
        <taxon>Ecdysozoa</taxon>
        <taxon>Arthropoda</taxon>
        <taxon>Chelicerata</taxon>
        <taxon>Arachnida</taxon>
        <taxon>Acari</taxon>
        <taxon>Parasitiformes</taxon>
        <taxon>Ixodida</taxon>
        <taxon>Ixodoidea</taxon>
        <taxon>Ixodidae</taxon>
        <taxon>Ixodinae</taxon>
        <taxon>Ixodes</taxon>
    </lineage>
</organism>
<dbReference type="EnsemblMetazoa" id="ISCW003052-RA">
    <property type="protein sequence ID" value="ISCW003052-PA"/>
    <property type="gene ID" value="ISCW003052"/>
</dbReference>
<comment type="similarity">
    <text evidence="1">Belongs to the peptidase S10 family.</text>
</comment>
<dbReference type="FunFam" id="3.40.50.1820:FF:000743">
    <property type="entry name" value="Serine carboxypeptidase, putative"/>
    <property type="match status" value="1"/>
</dbReference>
<dbReference type="InParanoid" id="B7PCY9"/>
<evidence type="ECO:0000256" key="4">
    <source>
        <dbReference type="ARBA" id="ARBA00022729"/>
    </source>
</evidence>
<dbReference type="Proteomes" id="UP000001555">
    <property type="component" value="Unassembled WGS sequence"/>
</dbReference>
<dbReference type="GO" id="GO:0006508">
    <property type="term" value="P:proteolysis"/>
    <property type="evidence" value="ECO:0007669"/>
    <property type="project" value="UniProtKB-KW"/>
</dbReference>
<dbReference type="Pfam" id="PF00450">
    <property type="entry name" value="Peptidase_S10"/>
    <property type="match status" value="1"/>
</dbReference>
<dbReference type="VEuPathDB" id="VectorBase:ISCW003052"/>
<dbReference type="PaxDb" id="6945-B7PCY9"/>
<dbReference type="EMBL" id="ABJB010642677">
    <property type="status" value="NOT_ANNOTATED_CDS"/>
    <property type="molecule type" value="Genomic_DNA"/>
</dbReference>
<accession>B7PCY9</accession>
<keyword evidence="3" id="KW-0645">Protease</keyword>
<sequence length="265" mass="29638">MKATFLLWLLCWCRRSWQDTTESTVGQDTFDDVGDRLYLTPLIESGNLQAAKLSSRVGDLGPVNDVLSYSGFITVDQYSGSNLFFCQDTFDDVGDQLYLTPLIESGDLQAAKLSSRVGYLGPVNDVLSYSGFITVDKYSGSNLFFWFFPAMENPETAPVILWLQGGPGASSLFGLFVEHGPYLVSRRGRPKRRRVTWARRFSMLYVDSPVGAGFSFTERDQGYARSQEDVARDLFEALQQFFTLFVEYAANDFYIAGEAAPVLAL</sequence>
<evidence type="ECO:0000256" key="5">
    <source>
        <dbReference type="ARBA" id="ARBA00022801"/>
    </source>
</evidence>
<dbReference type="Gene3D" id="3.40.50.1820">
    <property type="entry name" value="alpha/beta hydrolase"/>
    <property type="match status" value="1"/>
</dbReference>
<dbReference type="PRINTS" id="PR00724">
    <property type="entry name" value="CRBOXYPTASEC"/>
</dbReference>
<evidence type="ECO:0000256" key="7">
    <source>
        <dbReference type="SAM" id="SignalP"/>
    </source>
</evidence>
<dbReference type="EMBL" id="ABJB010705881">
    <property type="status" value="NOT_ANNOTATED_CDS"/>
    <property type="molecule type" value="Genomic_DNA"/>
</dbReference>
<dbReference type="InterPro" id="IPR001563">
    <property type="entry name" value="Peptidase_S10"/>
</dbReference>
<evidence type="ECO:0000256" key="3">
    <source>
        <dbReference type="ARBA" id="ARBA00022670"/>
    </source>
</evidence>
<evidence type="ECO:0000313" key="10">
    <source>
        <dbReference type="Proteomes" id="UP000001555"/>
    </source>
</evidence>
<dbReference type="EMBL" id="ABJB010396239">
    <property type="status" value="NOT_ANNOTATED_CDS"/>
    <property type="molecule type" value="Genomic_DNA"/>
</dbReference>
<gene>
    <name evidence="8" type="ORF">IscW_ISCW003052</name>
</gene>
<dbReference type="EC" id="3.4.16.5" evidence="8"/>
<dbReference type="EMBL" id="ABJB010025948">
    <property type="status" value="NOT_ANNOTATED_CDS"/>
    <property type="molecule type" value="Genomic_DNA"/>
</dbReference>
<evidence type="ECO:0000256" key="6">
    <source>
        <dbReference type="ARBA" id="ARBA00023180"/>
    </source>
</evidence>
<keyword evidence="5 8" id="KW-0378">Hydrolase</keyword>
<keyword evidence="4 7" id="KW-0732">Signal</keyword>
<dbReference type="HOGENOM" id="CLU_1050822_0_0_1"/>
<dbReference type="VEuPathDB" id="VectorBase:ISCI021184"/>
<evidence type="ECO:0000313" key="9">
    <source>
        <dbReference type="EnsemblMetazoa" id="ISCW003052-PA"/>
    </source>
</evidence>
<dbReference type="VEuPathDB" id="VectorBase:ISCI003052"/>
<evidence type="ECO:0000256" key="1">
    <source>
        <dbReference type="ARBA" id="ARBA00009431"/>
    </source>
</evidence>
<name>B7PCY9_IXOSC</name>
<reference evidence="9" key="2">
    <citation type="submission" date="2020-05" db="UniProtKB">
        <authorList>
            <consortium name="EnsemblMetazoa"/>
        </authorList>
    </citation>
    <scope>IDENTIFICATION</scope>
    <source>
        <strain evidence="9">wikel</strain>
    </source>
</reference>
<dbReference type="EMBL" id="DS686935">
    <property type="protein sequence ID" value="EEC04461.1"/>
    <property type="molecule type" value="Genomic_DNA"/>
</dbReference>
<reference evidence="8 10" key="1">
    <citation type="submission" date="2008-03" db="EMBL/GenBank/DDBJ databases">
        <title>Annotation of Ixodes scapularis.</title>
        <authorList>
            <consortium name="Ixodes scapularis Genome Project Consortium"/>
            <person name="Caler E."/>
            <person name="Hannick L.I."/>
            <person name="Bidwell S."/>
            <person name="Joardar V."/>
            <person name="Thiagarajan M."/>
            <person name="Amedeo P."/>
            <person name="Galinsky K.J."/>
            <person name="Schobel S."/>
            <person name="Inman J."/>
            <person name="Hostetler J."/>
            <person name="Miller J."/>
            <person name="Hammond M."/>
            <person name="Megy K."/>
            <person name="Lawson D."/>
            <person name="Kodira C."/>
            <person name="Sutton G."/>
            <person name="Meyer J."/>
            <person name="Hill C.A."/>
            <person name="Birren B."/>
            <person name="Nene V."/>
            <person name="Collins F."/>
            <person name="Alarcon-Chaidez F."/>
            <person name="Wikel S."/>
            <person name="Strausberg R."/>
        </authorList>
    </citation>
    <scope>NUCLEOTIDE SEQUENCE [LARGE SCALE GENOMIC DNA]</scope>
    <source>
        <strain evidence="10">Wikel</strain>
        <strain evidence="8">Wikel colony</strain>
    </source>
</reference>
<evidence type="ECO:0000313" key="8">
    <source>
        <dbReference type="EMBL" id="EEC04461.1"/>
    </source>
</evidence>
<evidence type="ECO:0000256" key="2">
    <source>
        <dbReference type="ARBA" id="ARBA00022645"/>
    </source>
</evidence>
<feature type="signal peptide" evidence="7">
    <location>
        <begin position="1"/>
        <end position="18"/>
    </location>
</feature>
<keyword evidence="6" id="KW-0325">Glycoprotein</keyword>
<protein>
    <submittedName>
        <fullName evidence="8 9">Serine carboxypeptidase, putative</fullName>
        <ecNumber evidence="8">3.4.16.5</ecNumber>
    </submittedName>
</protein>